<dbReference type="GeneID" id="57043489"/>
<name>A0A2Z5Y2R4_9ENTE</name>
<dbReference type="RefSeq" id="WP_015694980.1">
    <property type="nucleotide sequence ID" value="NZ_AP018492.1"/>
</dbReference>
<dbReference type="NCBIfam" id="TIGR00040">
    <property type="entry name" value="yfcE"/>
    <property type="match status" value="1"/>
</dbReference>
<dbReference type="CDD" id="cd00841">
    <property type="entry name" value="MPP_YfcE"/>
    <property type="match status" value="1"/>
</dbReference>
<evidence type="ECO:0000313" key="5">
    <source>
        <dbReference type="Proteomes" id="UP000269226"/>
    </source>
</evidence>
<feature type="domain" description="Calcineurin-like phosphoesterase" evidence="3">
    <location>
        <begin position="1"/>
        <end position="141"/>
    </location>
</feature>
<accession>A0A2Z5Y2R4</accession>
<gene>
    <name evidence="4" type="ORF">DAT561_0938</name>
</gene>
<dbReference type="GO" id="GO:0046872">
    <property type="term" value="F:metal ion binding"/>
    <property type="evidence" value="ECO:0007669"/>
    <property type="project" value="UniProtKB-KW"/>
</dbReference>
<dbReference type="Gene3D" id="3.60.21.10">
    <property type="match status" value="1"/>
</dbReference>
<evidence type="ECO:0000256" key="1">
    <source>
        <dbReference type="ARBA" id="ARBA00008950"/>
    </source>
</evidence>
<evidence type="ECO:0000313" key="4">
    <source>
        <dbReference type="EMBL" id="BBC61050.1"/>
    </source>
</evidence>
<evidence type="ECO:0000259" key="3">
    <source>
        <dbReference type="Pfam" id="PF12850"/>
    </source>
</evidence>
<proteinExistence type="inferred from homology"/>
<keyword evidence="2" id="KW-0479">Metal-binding</keyword>
<dbReference type="InterPro" id="IPR029052">
    <property type="entry name" value="Metallo-depent_PP-like"/>
</dbReference>
<dbReference type="InterPro" id="IPR000979">
    <property type="entry name" value="Phosphodiesterase_MJ0936/Vps29"/>
</dbReference>
<protein>
    <recommendedName>
        <fullName evidence="2">Phosphoesterase</fullName>
        <ecNumber evidence="2">3.1.4.-</ecNumber>
    </recommendedName>
</protein>
<evidence type="ECO:0000256" key="2">
    <source>
        <dbReference type="RuleBase" id="RU362039"/>
    </source>
</evidence>
<organism evidence="4 5">
    <name type="scientific">Melissococcus plutonius</name>
    <dbReference type="NCBI Taxonomy" id="33970"/>
    <lineage>
        <taxon>Bacteria</taxon>
        <taxon>Bacillati</taxon>
        <taxon>Bacillota</taxon>
        <taxon>Bacilli</taxon>
        <taxon>Lactobacillales</taxon>
        <taxon>Enterococcaceae</taxon>
        <taxon>Melissococcus</taxon>
    </lineage>
</organism>
<sequence length="170" mass="19670">MNYLVVSDSHGDRDILVELVDRYEEKVDGMFHCGDSELSSEDDIWQHFLVVRGNCDYNADFPDFVTEQIGEDKIFMTHGHLMNVQQDLMNLALKAEQVKATIALFGHTHRIGCEMHNHVLYLNPGSILLPRGPISVQAYALINSHKTGYDITYYDRNHQQMDHLHFVFYK</sequence>
<reference evidence="4 5" key="1">
    <citation type="submission" date="2018-01" db="EMBL/GenBank/DDBJ databases">
        <title>Whole genome sequence of Melissococcus plutonius DAT561.</title>
        <authorList>
            <person name="Okumura K."/>
            <person name="Takamatsu D."/>
            <person name="Okura M."/>
        </authorList>
    </citation>
    <scope>NUCLEOTIDE SEQUENCE [LARGE SCALE GENOMIC DNA]</scope>
    <source>
        <strain evidence="4 5">DAT561</strain>
    </source>
</reference>
<dbReference type="AlphaFoldDB" id="A0A2Z5Y2R4"/>
<dbReference type="InterPro" id="IPR024654">
    <property type="entry name" value="Calcineurin-like_PHP_lpxH"/>
</dbReference>
<dbReference type="EMBL" id="AP018492">
    <property type="protein sequence ID" value="BBC61050.1"/>
    <property type="molecule type" value="Genomic_DNA"/>
</dbReference>
<dbReference type="EC" id="3.1.4.-" evidence="2"/>
<comment type="similarity">
    <text evidence="1 2">Belongs to the metallophosphoesterase superfamily. YfcE family.</text>
</comment>
<dbReference type="PANTHER" id="PTHR11124">
    <property type="entry name" value="VACUOLAR SORTING PROTEIN VPS29"/>
    <property type="match status" value="1"/>
</dbReference>
<dbReference type="InterPro" id="IPR041802">
    <property type="entry name" value="MPP_YfcE"/>
</dbReference>
<comment type="cofactor">
    <cofactor evidence="2">
        <name>a divalent metal cation</name>
        <dbReference type="ChEBI" id="CHEBI:60240"/>
    </cofactor>
</comment>
<dbReference type="GO" id="GO:0016787">
    <property type="term" value="F:hydrolase activity"/>
    <property type="evidence" value="ECO:0007669"/>
    <property type="project" value="UniProtKB-UniRule"/>
</dbReference>
<dbReference type="Pfam" id="PF12850">
    <property type="entry name" value="Metallophos_2"/>
    <property type="match status" value="1"/>
</dbReference>
<dbReference type="Proteomes" id="UP000269226">
    <property type="component" value="Chromosome"/>
</dbReference>
<dbReference type="SUPFAM" id="SSF56300">
    <property type="entry name" value="Metallo-dependent phosphatases"/>
    <property type="match status" value="1"/>
</dbReference>